<dbReference type="AlphaFoldDB" id="A0A183TV18"/>
<dbReference type="WBParaSite" id="TCNE_0000008701-mRNA-1">
    <property type="protein sequence ID" value="TCNE_0000008701-mRNA-1"/>
    <property type="gene ID" value="TCNE_0000008701"/>
</dbReference>
<feature type="domain" description="EF-hand" evidence="2">
    <location>
        <begin position="164"/>
        <end position="199"/>
    </location>
</feature>
<protein>
    <submittedName>
        <fullName evidence="5">EF-hand domain-containing protein</fullName>
    </submittedName>
</protein>
<dbReference type="SUPFAM" id="SSF47473">
    <property type="entry name" value="EF-hand"/>
    <property type="match status" value="1"/>
</dbReference>
<reference evidence="3 4" key="2">
    <citation type="submission" date="2018-11" db="EMBL/GenBank/DDBJ databases">
        <authorList>
            <consortium name="Pathogen Informatics"/>
        </authorList>
    </citation>
    <scope>NUCLEOTIDE SEQUENCE [LARGE SCALE GENOMIC DNA]</scope>
</reference>
<dbReference type="EMBL" id="UYWY01000030">
    <property type="protein sequence ID" value="VDM23608.1"/>
    <property type="molecule type" value="Genomic_DNA"/>
</dbReference>
<evidence type="ECO:0000313" key="5">
    <source>
        <dbReference type="WBParaSite" id="TCNE_0000008701-mRNA-1"/>
    </source>
</evidence>
<name>A0A183TV18_TOXCA</name>
<proteinExistence type="predicted"/>
<dbReference type="Gene3D" id="1.10.238.10">
    <property type="entry name" value="EF-hand"/>
    <property type="match status" value="1"/>
</dbReference>
<evidence type="ECO:0000259" key="2">
    <source>
        <dbReference type="PROSITE" id="PS50222"/>
    </source>
</evidence>
<evidence type="ECO:0000256" key="1">
    <source>
        <dbReference type="ARBA" id="ARBA00022837"/>
    </source>
</evidence>
<gene>
    <name evidence="3" type="ORF">TCNE_LOCUS88</name>
</gene>
<keyword evidence="4" id="KW-1185">Reference proteome</keyword>
<sequence length="232" mass="27944">MLSALVDSTESRAIEIRLPDEEFPEETAEQKFLRSDANHDDKLTFDEFLHTELVYERAKKDEFEMYDTNKPWQFEREGEGKREQERKRRFRLIVICQNKKNVFAEDGVVSKKEYERRLSEQKEKSDELRALYFGKIYEDFDEDFDMKMNEEEVRKMLAERFLLKPRANFHKIFSSFDANKDGGLEIEEYIKFDEEMPFEEMDPLVKSKDEPVVTLKKEKLPMMKRLKNGNKF</sequence>
<dbReference type="Proteomes" id="UP000050794">
    <property type="component" value="Unassembled WGS sequence"/>
</dbReference>
<reference evidence="5" key="1">
    <citation type="submission" date="2016-06" db="UniProtKB">
        <authorList>
            <consortium name="WormBaseParasite"/>
        </authorList>
    </citation>
    <scope>IDENTIFICATION</scope>
</reference>
<dbReference type="PROSITE" id="PS00018">
    <property type="entry name" value="EF_HAND_1"/>
    <property type="match status" value="1"/>
</dbReference>
<evidence type="ECO:0000313" key="4">
    <source>
        <dbReference type="Proteomes" id="UP000050794"/>
    </source>
</evidence>
<dbReference type="InterPro" id="IPR002048">
    <property type="entry name" value="EF_hand_dom"/>
</dbReference>
<evidence type="ECO:0000313" key="3">
    <source>
        <dbReference type="EMBL" id="VDM23608.1"/>
    </source>
</evidence>
<dbReference type="GO" id="GO:0005509">
    <property type="term" value="F:calcium ion binding"/>
    <property type="evidence" value="ECO:0007669"/>
    <property type="project" value="InterPro"/>
</dbReference>
<dbReference type="InterPro" id="IPR018247">
    <property type="entry name" value="EF_Hand_1_Ca_BS"/>
</dbReference>
<accession>A0A183TV18</accession>
<dbReference type="InterPro" id="IPR011992">
    <property type="entry name" value="EF-hand-dom_pair"/>
</dbReference>
<organism evidence="4 5">
    <name type="scientific">Toxocara canis</name>
    <name type="common">Canine roundworm</name>
    <dbReference type="NCBI Taxonomy" id="6265"/>
    <lineage>
        <taxon>Eukaryota</taxon>
        <taxon>Metazoa</taxon>
        <taxon>Ecdysozoa</taxon>
        <taxon>Nematoda</taxon>
        <taxon>Chromadorea</taxon>
        <taxon>Rhabditida</taxon>
        <taxon>Spirurina</taxon>
        <taxon>Ascaridomorpha</taxon>
        <taxon>Ascaridoidea</taxon>
        <taxon>Toxocaridae</taxon>
        <taxon>Toxocara</taxon>
    </lineage>
</organism>
<keyword evidence="1" id="KW-0106">Calcium</keyword>
<dbReference type="PROSITE" id="PS50222">
    <property type="entry name" value="EF_HAND_2"/>
    <property type="match status" value="1"/>
</dbReference>